<organism evidence="3 4">
    <name type="scientific">Microbacterium invictum</name>
    <dbReference type="NCBI Taxonomy" id="515415"/>
    <lineage>
        <taxon>Bacteria</taxon>
        <taxon>Bacillati</taxon>
        <taxon>Actinomycetota</taxon>
        <taxon>Actinomycetes</taxon>
        <taxon>Micrococcales</taxon>
        <taxon>Microbacteriaceae</taxon>
        <taxon>Microbacterium</taxon>
    </lineage>
</organism>
<dbReference type="EMBL" id="JACIFH010000001">
    <property type="protein sequence ID" value="MBB4140621.1"/>
    <property type="molecule type" value="Genomic_DNA"/>
</dbReference>
<evidence type="ECO:0008006" key="5">
    <source>
        <dbReference type="Google" id="ProtNLM"/>
    </source>
</evidence>
<evidence type="ECO:0000256" key="1">
    <source>
        <dbReference type="SAM" id="MobiDB-lite"/>
    </source>
</evidence>
<reference evidence="3 4" key="1">
    <citation type="submission" date="2020-08" db="EMBL/GenBank/DDBJ databases">
        <title>Sequencing the genomes of 1000 actinobacteria strains.</title>
        <authorList>
            <person name="Klenk H.-P."/>
        </authorList>
    </citation>
    <scope>NUCLEOTIDE SEQUENCE [LARGE SCALE GENOMIC DNA]</scope>
    <source>
        <strain evidence="3 4">DSM 19600</strain>
    </source>
</reference>
<evidence type="ECO:0000313" key="3">
    <source>
        <dbReference type="EMBL" id="MBB4140621.1"/>
    </source>
</evidence>
<dbReference type="AlphaFoldDB" id="A0AA40SQV0"/>
<dbReference type="RefSeq" id="WP_183500128.1">
    <property type="nucleotide sequence ID" value="NZ_BAABCO010000004.1"/>
</dbReference>
<feature type="region of interest" description="Disordered" evidence="1">
    <location>
        <begin position="696"/>
        <end position="720"/>
    </location>
</feature>
<protein>
    <recommendedName>
        <fullName evidence="5">2-oxoglutarate dehydrogenase</fullName>
    </recommendedName>
</protein>
<feature type="transmembrane region" description="Helical" evidence="2">
    <location>
        <begin position="664"/>
        <end position="683"/>
    </location>
</feature>
<gene>
    <name evidence="3" type="ORF">BKA10_002415</name>
</gene>
<accession>A0AA40SQV0</accession>
<keyword evidence="4" id="KW-1185">Reference proteome</keyword>
<keyword evidence="2" id="KW-0472">Membrane</keyword>
<comment type="caution">
    <text evidence="3">The sequence shown here is derived from an EMBL/GenBank/DDBJ whole genome shotgun (WGS) entry which is preliminary data.</text>
</comment>
<evidence type="ECO:0000256" key="2">
    <source>
        <dbReference type="SAM" id="Phobius"/>
    </source>
</evidence>
<proteinExistence type="predicted"/>
<keyword evidence="2" id="KW-1133">Transmembrane helix</keyword>
<dbReference type="InterPro" id="IPR046112">
    <property type="entry name" value="DUF6049"/>
</dbReference>
<name>A0AA40SQV0_9MICO</name>
<feature type="compositionally biased region" description="Low complexity" evidence="1">
    <location>
        <begin position="696"/>
        <end position="709"/>
    </location>
</feature>
<keyword evidence="2" id="KW-0812">Transmembrane</keyword>
<dbReference type="Pfam" id="PF19516">
    <property type="entry name" value="DUF6049"/>
    <property type="match status" value="1"/>
</dbReference>
<dbReference type="Proteomes" id="UP000549113">
    <property type="component" value="Unassembled WGS sequence"/>
</dbReference>
<evidence type="ECO:0000313" key="4">
    <source>
        <dbReference type="Proteomes" id="UP000549113"/>
    </source>
</evidence>
<sequence length="720" mass="73823">MTMNPPVTGLRAPRISGGGVRRPLATAVGALLVLLALVVAPLTPATAATATADETFSFTMAPRGDGIVNPGQSLFVTLAATNRTSSSVRGGEVVLSLGRTPLTDRAAITAWLGDEHSDASLDALTDVTIEVIPPLGERTLDLVVDAEDFGSEDLLPGVYPLLATYTADTRTVTAPAVITVPGAATDPVGSLAIVMPITAPPTGEGLLTAEELASYTGEGGTLRDQVDAVRGTRAILAIDPAIPAAIRALGTTAPESAVLWLEDLLTLPNERFALQFGDADLASQVLAGLSRPLTVPTLAPYLDAADFTGLTEPTTTPSPTPTPELGAPMLPDTEALLDIGPAVGTLFWPATGTAGPDVVETLGAVVSDESPYVLVPSSTASTASEPHATSGEADLLVYDAEVSAALQRASTSTGEVARDGALAAATAYAELAPAGSAMLVTIDRGTGRTVSALRDALSAATGLPGREAIGFDELVAQPAVTTTIADAEPETARGAALESFQRGESELAAFATILDDPTLITGPERASILQLLGNGWRDAPEAWVSAVADHTAATATTLNAVGIEPKSDQTLLGSSTPMQFTIRNDLPWPVSLVLLAHPNDPRLVVQSTTPVDAGAQQNTRVEVPVEARVGSGESSIDLRLRSPTMVAIGDEVRVEVSVRAEWEGIGFVVMAVLVVGMLALGAIRTVTRMRSRRAGAGDLDAGDAGAGDVDAGGDRERDDV</sequence>